<keyword evidence="2 5" id="KW-0689">Ribosomal protein</keyword>
<dbReference type="GO" id="GO:0022625">
    <property type="term" value="C:cytosolic large ribosomal subunit"/>
    <property type="evidence" value="ECO:0007669"/>
    <property type="project" value="TreeGrafter"/>
</dbReference>
<dbReference type="InterPro" id="IPR050323">
    <property type="entry name" value="Ribosomal_protein_uL10"/>
</dbReference>
<keyword evidence="3" id="KW-0687">Ribonucleoprotein</keyword>
<dbReference type="InterPro" id="IPR043141">
    <property type="entry name" value="Ribosomal_uL10-like_sf"/>
</dbReference>
<dbReference type="GO" id="GO:0000027">
    <property type="term" value="P:ribosomal large subunit assembly"/>
    <property type="evidence" value="ECO:0007669"/>
    <property type="project" value="TreeGrafter"/>
</dbReference>
<dbReference type="SUPFAM" id="SSF160369">
    <property type="entry name" value="Ribosomal protein L10-like"/>
    <property type="match status" value="1"/>
</dbReference>
<dbReference type="EMBL" id="GG697240">
    <property type="protein sequence ID" value="EET90197.1"/>
    <property type="molecule type" value="Genomic_DNA"/>
</dbReference>
<dbReference type="InterPro" id="IPR043164">
    <property type="entry name" value="Ribosomal_uL10-like_insert_sf"/>
</dbReference>
<dbReference type="Gene3D" id="3.30.70.1730">
    <property type="match status" value="1"/>
</dbReference>
<feature type="domain" description="Large ribosomal subunit protein uL10-like insertion" evidence="4">
    <location>
        <begin position="104"/>
        <end position="174"/>
    </location>
</feature>
<reference evidence="5 6" key="2">
    <citation type="journal article" date="2010" name="Proc. Natl. Acad. Sci. U.S.A.">
        <title>Enigmatic, ultrasmall, uncultivated Archaea.</title>
        <authorList>
            <person name="Baker B.J."/>
            <person name="Comolli L.R."/>
            <person name="Dick G.J."/>
            <person name="Hauser L.J."/>
            <person name="Hyatt D."/>
            <person name="Dill B.D."/>
            <person name="Land M.L."/>
            <person name="Verberkmoes N.C."/>
            <person name="Hettich R.L."/>
            <person name="Banfield J.F."/>
        </authorList>
    </citation>
    <scope>NUCLEOTIDE SEQUENCE [LARGE SCALE GENOMIC DNA]</scope>
    <source>
        <strain evidence="5">ARMAN-2</strain>
    </source>
</reference>
<evidence type="ECO:0000256" key="1">
    <source>
        <dbReference type="ARBA" id="ARBA00008889"/>
    </source>
</evidence>
<dbReference type="Pfam" id="PF17777">
    <property type="entry name" value="RL10P_insert"/>
    <property type="match status" value="1"/>
</dbReference>
<name>C7DHU5_MICA2</name>
<dbReference type="Pfam" id="PF00466">
    <property type="entry name" value="Ribosomal_L10"/>
    <property type="match status" value="1"/>
</dbReference>
<dbReference type="Gene3D" id="6.10.140.760">
    <property type="match status" value="1"/>
</dbReference>
<evidence type="ECO:0000313" key="6">
    <source>
        <dbReference type="Proteomes" id="UP000332487"/>
    </source>
</evidence>
<evidence type="ECO:0000313" key="5">
    <source>
        <dbReference type="EMBL" id="EET90197.1"/>
    </source>
</evidence>
<comment type="similarity">
    <text evidence="1">Belongs to the universal ribosomal protein uL10 family.</text>
</comment>
<dbReference type="PANTHER" id="PTHR45699">
    <property type="entry name" value="60S ACIDIC RIBOSOMAL PROTEIN P0"/>
    <property type="match status" value="1"/>
</dbReference>
<reference evidence="5 6" key="1">
    <citation type="journal article" date="2009" name="Genome Biol.">
        <title>Community-wide analysis of microbial genome sequence signatures.</title>
        <authorList>
            <person name="Dick G.J."/>
            <person name="Andersson A.F."/>
            <person name="Baker B.J."/>
            <person name="Simmons S.L."/>
            <person name="Thomas B.C."/>
            <person name="Yelton A.P."/>
            <person name="Banfield J.F."/>
        </authorList>
    </citation>
    <scope>NUCLEOTIDE SEQUENCE [LARGE SCALE GENOMIC DNA]</scope>
    <source>
        <strain evidence="5">ARMAN-2</strain>
    </source>
</reference>
<dbReference type="GO" id="GO:0002181">
    <property type="term" value="P:cytoplasmic translation"/>
    <property type="evidence" value="ECO:0007669"/>
    <property type="project" value="TreeGrafter"/>
</dbReference>
<accession>C7DHU5</accession>
<protein>
    <submittedName>
        <fullName evidence="5">Ribosomal protein L10</fullName>
    </submittedName>
</protein>
<dbReference type="PANTHER" id="PTHR45699:SF3">
    <property type="entry name" value="LARGE RIBOSOMAL SUBUNIT PROTEIN UL10"/>
    <property type="match status" value="1"/>
</dbReference>
<evidence type="ECO:0000256" key="2">
    <source>
        <dbReference type="ARBA" id="ARBA00022980"/>
    </source>
</evidence>
<dbReference type="GO" id="GO:0003735">
    <property type="term" value="F:structural constituent of ribosome"/>
    <property type="evidence" value="ECO:0007669"/>
    <property type="project" value="TreeGrafter"/>
</dbReference>
<sequence>MLSLNDKKKFVERGAAELKKYSSVGVVNLSGVPDRLLQSSRNKMRGSTTFIIGRKKMLEKILESSEETKELAQHMSGTSAIVLSNEDPFELYRRFKENEIKLAAKPRQIAPDDIVIESGETSLQPGQAVTELKAAGIDVKIDKGKVVISKSKTLVEKGGIISQNLAKALHTLDILPFTASIVPKAIKSGKVLFTADVLGITKEDTLANVARAFAQAFALSSEAGIVNQYTIVPMIEKAFDEAIALGVDIKAPDSGIVELLLEEGYAGAAALNAVQGS</sequence>
<proteinExistence type="inferred from homology"/>
<dbReference type="AlphaFoldDB" id="C7DHU5"/>
<dbReference type="InterPro" id="IPR001790">
    <property type="entry name" value="Ribosomal_uL10"/>
</dbReference>
<evidence type="ECO:0000259" key="4">
    <source>
        <dbReference type="Pfam" id="PF17777"/>
    </source>
</evidence>
<gene>
    <name evidence="5" type="ORF">UNLARM2_0636</name>
</gene>
<dbReference type="GO" id="GO:0070180">
    <property type="term" value="F:large ribosomal subunit rRNA binding"/>
    <property type="evidence" value="ECO:0007669"/>
    <property type="project" value="TreeGrafter"/>
</dbReference>
<dbReference type="Proteomes" id="UP000332487">
    <property type="component" value="Unassembled WGS sequence"/>
</dbReference>
<organism evidence="5 6">
    <name type="scientific">Candidatus Micrarchaeum acidiphilum ARMAN-2</name>
    <dbReference type="NCBI Taxonomy" id="425595"/>
    <lineage>
        <taxon>Archaea</taxon>
        <taxon>Candidatus Micrarchaeota</taxon>
        <taxon>Candidatus Micrarchaeia</taxon>
        <taxon>Candidatus Micrarchaeales</taxon>
        <taxon>Candidatus Micrarchaeaceae</taxon>
        <taxon>Candidatus Micrarchaeum</taxon>
    </lineage>
</organism>
<keyword evidence="6" id="KW-1185">Reference proteome</keyword>
<dbReference type="InterPro" id="IPR040637">
    <property type="entry name" value="Ribosomal_uL10-like_insert"/>
</dbReference>
<evidence type="ECO:0000256" key="3">
    <source>
        <dbReference type="ARBA" id="ARBA00023274"/>
    </source>
</evidence>
<dbReference type="Gene3D" id="3.90.105.20">
    <property type="match status" value="1"/>
</dbReference>